<feature type="domain" description="FecR protein" evidence="2">
    <location>
        <begin position="57"/>
        <end position="144"/>
    </location>
</feature>
<comment type="caution">
    <text evidence="3">The sequence shown here is derived from an EMBL/GenBank/DDBJ whole genome shotgun (WGS) entry which is preliminary data.</text>
</comment>
<feature type="signal peptide" evidence="1">
    <location>
        <begin position="1"/>
        <end position="24"/>
    </location>
</feature>
<gene>
    <name evidence="3" type="ORF">N0B51_05535</name>
</gene>
<dbReference type="RefSeq" id="WP_259961252.1">
    <property type="nucleotide sequence ID" value="NZ_JAOAMV010000002.1"/>
</dbReference>
<name>A0A9X3AMH4_9SPHN</name>
<dbReference type="Gene3D" id="2.60.120.1440">
    <property type="match status" value="1"/>
</dbReference>
<proteinExistence type="predicted"/>
<evidence type="ECO:0000259" key="2">
    <source>
        <dbReference type="Pfam" id="PF04773"/>
    </source>
</evidence>
<dbReference type="PANTHER" id="PTHR38731">
    <property type="entry name" value="LIPL45-RELATED LIPOPROTEIN-RELATED"/>
    <property type="match status" value="1"/>
</dbReference>
<dbReference type="InterPro" id="IPR006860">
    <property type="entry name" value="FecR"/>
</dbReference>
<keyword evidence="4" id="KW-1185">Reference proteome</keyword>
<dbReference type="Proteomes" id="UP001142648">
    <property type="component" value="Unassembled WGS sequence"/>
</dbReference>
<feature type="chain" id="PRO_5040792996" evidence="1">
    <location>
        <begin position="25"/>
        <end position="146"/>
    </location>
</feature>
<keyword evidence="1" id="KW-0732">Signal</keyword>
<dbReference type="AlphaFoldDB" id="A0A9X3AMH4"/>
<sequence>MTKRIIISAMAAIATCVFSQPAWAEIGRVRSLVGEVKIIRDGRPITAASGVKLEQGDVISTGRNGRVGITFLDNSRAALGPGTEVALDEFTYDRARQTGSFVTRVNRGSLGVVSGNIARSRQDAMRVRTPTSTLGVRGTRFVVEVK</sequence>
<evidence type="ECO:0000313" key="4">
    <source>
        <dbReference type="Proteomes" id="UP001142648"/>
    </source>
</evidence>
<evidence type="ECO:0000256" key="1">
    <source>
        <dbReference type="SAM" id="SignalP"/>
    </source>
</evidence>
<dbReference type="EMBL" id="JAOAMV010000002">
    <property type="protein sequence ID" value="MCT2558437.1"/>
    <property type="molecule type" value="Genomic_DNA"/>
</dbReference>
<reference evidence="3" key="1">
    <citation type="submission" date="2022-09" db="EMBL/GenBank/DDBJ databases">
        <title>The genome sequence of Tsuneonella sp. YG55.</title>
        <authorList>
            <person name="Liu Y."/>
        </authorList>
    </citation>
    <scope>NUCLEOTIDE SEQUENCE</scope>
    <source>
        <strain evidence="3">YG55</strain>
    </source>
</reference>
<evidence type="ECO:0000313" key="3">
    <source>
        <dbReference type="EMBL" id="MCT2558437.1"/>
    </source>
</evidence>
<protein>
    <submittedName>
        <fullName evidence="3">FecR domain-containing protein</fullName>
    </submittedName>
</protein>
<organism evidence="3 4">
    <name type="scientific">Tsuneonella litorea</name>
    <dbReference type="NCBI Taxonomy" id="2976475"/>
    <lineage>
        <taxon>Bacteria</taxon>
        <taxon>Pseudomonadati</taxon>
        <taxon>Pseudomonadota</taxon>
        <taxon>Alphaproteobacteria</taxon>
        <taxon>Sphingomonadales</taxon>
        <taxon>Erythrobacteraceae</taxon>
        <taxon>Tsuneonella</taxon>
    </lineage>
</organism>
<accession>A0A9X3AMH4</accession>
<dbReference type="Pfam" id="PF04773">
    <property type="entry name" value="FecR"/>
    <property type="match status" value="1"/>
</dbReference>